<comment type="caution">
    <text evidence="2">The sequence shown here is derived from an EMBL/GenBank/DDBJ whole genome shotgun (WGS) entry which is preliminary data.</text>
</comment>
<dbReference type="OrthoDB" id="49113at2759"/>
<dbReference type="Proteomes" id="UP001152795">
    <property type="component" value="Unassembled WGS sequence"/>
</dbReference>
<evidence type="ECO:0000256" key="1">
    <source>
        <dbReference type="SAM" id="MobiDB-lite"/>
    </source>
</evidence>
<proteinExistence type="predicted"/>
<feature type="non-terminal residue" evidence="2">
    <location>
        <position position="573"/>
    </location>
</feature>
<dbReference type="InterPro" id="IPR013320">
    <property type="entry name" value="ConA-like_dom_sf"/>
</dbReference>
<dbReference type="InterPro" id="IPR006573">
    <property type="entry name" value="NHR_dom"/>
</dbReference>
<sequence>LRNALEEAEGEGDSTTTTVTRTDRYVFNEKHSDLVTVSPDKRTAARQLPMLCFDQGIVFSDQPLHDNEVFEVCVDQMVPLWNGTVEIGVTTLNPMVINLPKTMTDLTIGTWMLSGNQVARNGTIIRRGYCQSLNSLSVGDRLGVCRADNGTLHFFINGKHQGSAASGIPQGVYAVVDIYGKCSKVSIVSPGGPPSNPSLTAPPTGGVVTGKIVGATLQEQGSIAKHKETHLMTKSSTLRIKTASQQAQQSGVRAMPSAVSDNFCPPGQHEFALGRCIICKSCGECTGYGSNCINNNQMNRTPKGLCGCGYGDAGCSKCGLCKKCAERQKANPGNVRPATASRPATATTTKCEYRERCERFVKSLNIADEYFDKTPTFNKCFCDNCHKARGDRECYSRGKPPKTYALPIGWSRFSIKVGPHAKVLKIFEEWHVAFHGTQAKYLQPIFNNGCQLLMAGDVAFGGSELNEGEGHYNDNWKPKGFDTKKIFVSPSVKYSGCSVYAKKQSFTDPVTKKTVSAQVALQVLVRPGSYEIGKTTVERAQPFDANFSDDELEWSTKERGAIVVTGLLVKIQG</sequence>
<feature type="region of interest" description="Disordered" evidence="1">
    <location>
        <begin position="1"/>
        <end position="20"/>
    </location>
</feature>
<gene>
    <name evidence="2" type="ORF">PACLA_8A036786</name>
</gene>
<dbReference type="PROSITE" id="PS51065">
    <property type="entry name" value="NHR"/>
    <property type="match status" value="1"/>
</dbReference>
<evidence type="ECO:0000313" key="2">
    <source>
        <dbReference type="EMBL" id="CAB4021902.1"/>
    </source>
</evidence>
<organism evidence="2 3">
    <name type="scientific">Paramuricea clavata</name>
    <name type="common">Red gorgonian</name>
    <name type="synonym">Violescent sea-whip</name>
    <dbReference type="NCBI Taxonomy" id="317549"/>
    <lineage>
        <taxon>Eukaryota</taxon>
        <taxon>Metazoa</taxon>
        <taxon>Cnidaria</taxon>
        <taxon>Anthozoa</taxon>
        <taxon>Octocorallia</taxon>
        <taxon>Malacalcyonacea</taxon>
        <taxon>Plexauridae</taxon>
        <taxon>Paramuricea</taxon>
    </lineage>
</organism>
<dbReference type="SUPFAM" id="SSF49899">
    <property type="entry name" value="Concanavalin A-like lectins/glucanases"/>
    <property type="match status" value="1"/>
</dbReference>
<dbReference type="PANTHER" id="PTHR12429">
    <property type="entry name" value="NEURALIZED"/>
    <property type="match status" value="1"/>
</dbReference>
<dbReference type="GO" id="GO:0061630">
    <property type="term" value="F:ubiquitin protein ligase activity"/>
    <property type="evidence" value="ECO:0007669"/>
    <property type="project" value="TreeGrafter"/>
</dbReference>
<dbReference type="InterPro" id="IPR037962">
    <property type="entry name" value="Neuralized"/>
</dbReference>
<name>A0A6S7K079_PARCT</name>
<accession>A0A6S7K079</accession>
<keyword evidence="3" id="KW-1185">Reference proteome</keyword>
<protein>
    <submittedName>
        <fullName evidence="2">Uncharacterized protein</fullName>
    </submittedName>
</protein>
<dbReference type="FunFam" id="2.60.120.920:FF:000001">
    <property type="entry name" value="neuralized-like protein 4 isoform X1"/>
    <property type="match status" value="1"/>
</dbReference>
<dbReference type="Gene3D" id="2.60.120.920">
    <property type="match status" value="1"/>
</dbReference>
<feature type="compositionally biased region" description="Acidic residues" evidence="1">
    <location>
        <begin position="1"/>
        <end position="12"/>
    </location>
</feature>
<reference evidence="2" key="1">
    <citation type="submission" date="2020-04" db="EMBL/GenBank/DDBJ databases">
        <authorList>
            <person name="Alioto T."/>
            <person name="Alioto T."/>
            <person name="Gomez Garrido J."/>
        </authorList>
    </citation>
    <scope>NUCLEOTIDE SEQUENCE</scope>
    <source>
        <strain evidence="2">A484AB</strain>
    </source>
</reference>
<dbReference type="PANTHER" id="PTHR12429:SF14">
    <property type="entry name" value="NEURALIZED-LIKE PROTEIN 4"/>
    <property type="match status" value="1"/>
</dbReference>
<dbReference type="SMART" id="SM00588">
    <property type="entry name" value="NEUZ"/>
    <property type="match status" value="1"/>
</dbReference>
<dbReference type="CDD" id="cd12887">
    <property type="entry name" value="SPRY_NHR_like"/>
    <property type="match status" value="1"/>
</dbReference>
<dbReference type="AlphaFoldDB" id="A0A6S7K079"/>
<dbReference type="EMBL" id="CACRXK020011695">
    <property type="protein sequence ID" value="CAB4021902.1"/>
    <property type="molecule type" value="Genomic_DNA"/>
</dbReference>
<dbReference type="Pfam" id="PF07177">
    <property type="entry name" value="Neuralized"/>
    <property type="match status" value="1"/>
</dbReference>
<dbReference type="InterPro" id="IPR043136">
    <property type="entry name" value="B30.2/SPRY_sf"/>
</dbReference>
<evidence type="ECO:0000313" key="3">
    <source>
        <dbReference type="Proteomes" id="UP001152795"/>
    </source>
</evidence>